<evidence type="ECO:0000313" key="3">
    <source>
        <dbReference type="EMBL" id="GAA3661769.1"/>
    </source>
</evidence>
<dbReference type="InterPro" id="IPR013096">
    <property type="entry name" value="Cupin_2"/>
</dbReference>
<dbReference type="Proteomes" id="UP001410795">
    <property type="component" value="Unassembled WGS sequence"/>
</dbReference>
<dbReference type="PANTHER" id="PTHR35848">
    <property type="entry name" value="OXALATE-BINDING PROTEIN"/>
    <property type="match status" value="1"/>
</dbReference>
<evidence type="ECO:0000313" key="4">
    <source>
        <dbReference type="Proteomes" id="UP001410795"/>
    </source>
</evidence>
<accession>A0ABP7BIJ5</accession>
<reference evidence="4" key="1">
    <citation type="journal article" date="2019" name="Int. J. Syst. Evol. Microbiol.">
        <title>The Global Catalogue of Microorganisms (GCM) 10K type strain sequencing project: providing services to taxonomists for standard genome sequencing and annotation.</title>
        <authorList>
            <consortium name="The Broad Institute Genomics Platform"/>
            <consortium name="The Broad Institute Genome Sequencing Center for Infectious Disease"/>
            <person name="Wu L."/>
            <person name="Ma J."/>
        </authorList>
    </citation>
    <scope>NUCLEOTIDE SEQUENCE [LARGE SCALE GENOMIC DNA]</scope>
    <source>
        <strain evidence="4">JCM 16546</strain>
    </source>
</reference>
<proteinExistence type="predicted"/>
<dbReference type="EMBL" id="BAAAYV010000012">
    <property type="protein sequence ID" value="GAA3661769.1"/>
    <property type="molecule type" value="Genomic_DNA"/>
</dbReference>
<gene>
    <name evidence="3" type="ORF">GCM10022202_23940</name>
</gene>
<evidence type="ECO:0000259" key="2">
    <source>
        <dbReference type="Pfam" id="PF07883"/>
    </source>
</evidence>
<dbReference type="InterPro" id="IPR011051">
    <property type="entry name" value="RmlC_Cupin_sf"/>
</dbReference>
<keyword evidence="1" id="KW-0479">Metal-binding</keyword>
<organism evidence="3 4">
    <name type="scientific">Microbacterium marinilacus</name>
    <dbReference type="NCBI Taxonomy" id="415209"/>
    <lineage>
        <taxon>Bacteria</taxon>
        <taxon>Bacillati</taxon>
        <taxon>Actinomycetota</taxon>
        <taxon>Actinomycetes</taxon>
        <taxon>Micrococcales</taxon>
        <taxon>Microbacteriaceae</taxon>
        <taxon>Microbacterium</taxon>
    </lineage>
</organism>
<keyword evidence="4" id="KW-1185">Reference proteome</keyword>
<comment type="caution">
    <text evidence="3">The sequence shown here is derived from an EMBL/GenBank/DDBJ whole genome shotgun (WGS) entry which is preliminary data.</text>
</comment>
<dbReference type="Gene3D" id="2.60.120.10">
    <property type="entry name" value="Jelly Rolls"/>
    <property type="match status" value="1"/>
</dbReference>
<feature type="domain" description="Cupin type-2" evidence="2">
    <location>
        <begin position="40"/>
        <end position="118"/>
    </location>
</feature>
<protein>
    <recommendedName>
        <fullName evidence="2">Cupin type-2 domain-containing protein</fullName>
    </recommendedName>
</protein>
<dbReference type="SUPFAM" id="SSF51182">
    <property type="entry name" value="RmlC-like cupins"/>
    <property type="match status" value="1"/>
</dbReference>
<evidence type="ECO:0000256" key="1">
    <source>
        <dbReference type="ARBA" id="ARBA00022723"/>
    </source>
</evidence>
<sequence>MQIQRRGQDHHDWSLYKGEGQVGVEWYFRHTTDLPTSVMLYHLEPGAEEGEHFHLEGDPGSCSVVSEDELYLVVSGEVVVTVGDERAVLRSGDAVYVPEGVPHGAKNESDLPAELVLLFGPPDGNPLRGK</sequence>
<dbReference type="InterPro" id="IPR051610">
    <property type="entry name" value="GPI/OXD"/>
</dbReference>
<name>A0ABP7BIJ5_9MICO</name>
<dbReference type="InterPro" id="IPR014710">
    <property type="entry name" value="RmlC-like_jellyroll"/>
</dbReference>
<dbReference type="Pfam" id="PF07883">
    <property type="entry name" value="Cupin_2"/>
    <property type="match status" value="1"/>
</dbReference>
<dbReference type="RefSeq" id="WP_221859512.1">
    <property type="nucleotide sequence ID" value="NZ_BAAAYV010000012.1"/>
</dbReference>